<dbReference type="Pfam" id="PF13185">
    <property type="entry name" value="GAF_2"/>
    <property type="match status" value="1"/>
</dbReference>
<feature type="domain" description="PAC" evidence="10">
    <location>
        <begin position="808"/>
        <end position="858"/>
    </location>
</feature>
<protein>
    <recommendedName>
        <fullName evidence="2">histidine kinase</fullName>
        <ecNumber evidence="2">2.7.13.3</ecNumber>
    </recommendedName>
</protein>
<keyword evidence="3" id="KW-0597">Phosphoprotein</keyword>
<dbReference type="InterPro" id="IPR005467">
    <property type="entry name" value="His_kinase_dom"/>
</dbReference>
<dbReference type="Proteomes" id="UP000261174">
    <property type="component" value="Unassembled WGS sequence"/>
</dbReference>
<dbReference type="PROSITE" id="PS50122">
    <property type="entry name" value="CHEB"/>
    <property type="match status" value="1"/>
</dbReference>
<evidence type="ECO:0000256" key="4">
    <source>
        <dbReference type="ARBA" id="ARBA00022679"/>
    </source>
</evidence>
<evidence type="ECO:0000259" key="10">
    <source>
        <dbReference type="PROSITE" id="PS50113"/>
    </source>
</evidence>
<gene>
    <name evidence="13" type="ORF">DXN04_03095</name>
</gene>
<dbReference type="InterPro" id="IPR000700">
    <property type="entry name" value="PAS-assoc_C"/>
</dbReference>
<dbReference type="InterPro" id="IPR003018">
    <property type="entry name" value="GAF"/>
</dbReference>
<dbReference type="PANTHER" id="PTHR24422">
    <property type="entry name" value="CHEMOTAXIS PROTEIN METHYLTRANSFERASE"/>
    <property type="match status" value="1"/>
</dbReference>
<dbReference type="FunFam" id="3.30.565.10:FF:000006">
    <property type="entry name" value="Sensor histidine kinase WalK"/>
    <property type="match status" value="1"/>
</dbReference>
<dbReference type="InterPro" id="IPR050903">
    <property type="entry name" value="Bact_Chemotaxis_MeTrfase"/>
</dbReference>
<evidence type="ECO:0000256" key="7">
    <source>
        <dbReference type="SAM" id="Coils"/>
    </source>
</evidence>
<dbReference type="Pfam" id="PF01339">
    <property type="entry name" value="CheB_methylest"/>
    <property type="match status" value="1"/>
</dbReference>
<evidence type="ECO:0000256" key="1">
    <source>
        <dbReference type="ARBA" id="ARBA00000085"/>
    </source>
</evidence>
<dbReference type="InterPro" id="IPR003594">
    <property type="entry name" value="HATPase_dom"/>
</dbReference>
<evidence type="ECO:0000256" key="3">
    <source>
        <dbReference type="ARBA" id="ARBA00022553"/>
    </source>
</evidence>
<dbReference type="GO" id="GO:0000155">
    <property type="term" value="F:phosphorelay sensor kinase activity"/>
    <property type="evidence" value="ECO:0007669"/>
    <property type="project" value="InterPro"/>
</dbReference>
<dbReference type="InterPro" id="IPR003661">
    <property type="entry name" value="HisK_dim/P_dom"/>
</dbReference>
<dbReference type="SUPFAM" id="SSF47757">
    <property type="entry name" value="Chemotaxis receptor methyltransferase CheR, N-terminal domain"/>
    <property type="match status" value="1"/>
</dbReference>
<dbReference type="Gene3D" id="3.40.50.150">
    <property type="entry name" value="Vaccinia Virus protein VP39"/>
    <property type="match status" value="1"/>
</dbReference>
<dbReference type="InterPro" id="IPR000780">
    <property type="entry name" value="CheR_MeTrfase"/>
</dbReference>
<keyword evidence="4" id="KW-0808">Transferase</keyword>
<dbReference type="GO" id="GO:0000156">
    <property type="term" value="F:phosphorelay response regulator activity"/>
    <property type="evidence" value="ECO:0007669"/>
    <property type="project" value="InterPro"/>
</dbReference>
<dbReference type="Gene3D" id="3.30.565.10">
    <property type="entry name" value="Histidine kinase-like ATPase, C-terminal domain"/>
    <property type="match status" value="1"/>
</dbReference>
<dbReference type="PROSITE" id="PS50113">
    <property type="entry name" value="PAC"/>
    <property type="match status" value="2"/>
</dbReference>
<dbReference type="Pfam" id="PF00512">
    <property type="entry name" value="HisKA"/>
    <property type="match status" value="1"/>
</dbReference>
<dbReference type="InterPro" id="IPR000014">
    <property type="entry name" value="PAS"/>
</dbReference>
<dbReference type="SUPFAM" id="SSF47384">
    <property type="entry name" value="Homodimeric domain of signal transducing histidine kinase"/>
    <property type="match status" value="1"/>
</dbReference>
<dbReference type="CDD" id="cd16434">
    <property type="entry name" value="CheB-CheR_fusion"/>
    <property type="match status" value="1"/>
</dbReference>
<dbReference type="Pfam" id="PF01739">
    <property type="entry name" value="CheR"/>
    <property type="match status" value="1"/>
</dbReference>
<dbReference type="SUPFAM" id="SSF53335">
    <property type="entry name" value="S-adenosyl-L-methionine-dependent methyltransferases"/>
    <property type="match status" value="1"/>
</dbReference>
<dbReference type="SMART" id="SM00065">
    <property type="entry name" value="GAF"/>
    <property type="match status" value="1"/>
</dbReference>
<evidence type="ECO:0000256" key="5">
    <source>
        <dbReference type="ARBA" id="ARBA00022777"/>
    </source>
</evidence>
<dbReference type="PROSITE" id="PS50109">
    <property type="entry name" value="HIS_KIN"/>
    <property type="match status" value="1"/>
</dbReference>
<dbReference type="SUPFAM" id="SSF55874">
    <property type="entry name" value="ATPase domain of HSP90 chaperone/DNA topoisomerase II/histidine kinase"/>
    <property type="match status" value="1"/>
</dbReference>
<dbReference type="PROSITE" id="PS50112">
    <property type="entry name" value="PAS"/>
    <property type="match status" value="1"/>
</dbReference>
<dbReference type="CDD" id="cd00130">
    <property type="entry name" value="PAS"/>
    <property type="match status" value="1"/>
</dbReference>
<dbReference type="CDD" id="cd00075">
    <property type="entry name" value="HATPase"/>
    <property type="match status" value="1"/>
</dbReference>
<keyword evidence="5" id="KW-0418">Kinase</keyword>
<evidence type="ECO:0000313" key="14">
    <source>
        <dbReference type="Proteomes" id="UP000261174"/>
    </source>
</evidence>
<feature type="domain" description="CheR-type methyltransferase" evidence="12">
    <location>
        <begin position="215"/>
        <end position="485"/>
    </location>
</feature>
<dbReference type="InterPro" id="IPR036890">
    <property type="entry name" value="HATPase_C_sf"/>
</dbReference>
<evidence type="ECO:0000256" key="2">
    <source>
        <dbReference type="ARBA" id="ARBA00012438"/>
    </source>
</evidence>
<dbReference type="SMART" id="SM00387">
    <property type="entry name" value="HATPase_c"/>
    <property type="match status" value="1"/>
</dbReference>
<feature type="coiled-coil region" evidence="7">
    <location>
        <begin position="658"/>
        <end position="745"/>
    </location>
</feature>
<dbReference type="InterPro" id="IPR036097">
    <property type="entry name" value="HisK_dim/P_sf"/>
</dbReference>
<proteinExistence type="predicted"/>
<dbReference type="SMART" id="SM00388">
    <property type="entry name" value="HisKA"/>
    <property type="match status" value="1"/>
</dbReference>
<dbReference type="InterPro" id="IPR000673">
    <property type="entry name" value="Sig_transdc_resp-reg_Me-estase"/>
</dbReference>
<evidence type="ECO:0000259" key="11">
    <source>
        <dbReference type="PROSITE" id="PS50122"/>
    </source>
</evidence>
<feature type="domain" description="Histidine kinase" evidence="8">
    <location>
        <begin position="1181"/>
        <end position="1394"/>
    </location>
</feature>
<dbReference type="InterPro" id="IPR035965">
    <property type="entry name" value="PAS-like_dom_sf"/>
</dbReference>
<dbReference type="PRINTS" id="PR00996">
    <property type="entry name" value="CHERMTFRASE"/>
</dbReference>
<feature type="domain" description="CheB-type methylesterase" evidence="11">
    <location>
        <begin position="17"/>
        <end position="202"/>
    </location>
</feature>
<dbReference type="NCBIfam" id="TIGR00229">
    <property type="entry name" value="sensory_box"/>
    <property type="match status" value="1"/>
</dbReference>
<name>A0A3E1P8M5_9BACT</name>
<dbReference type="InterPro" id="IPR022641">
    <property type="entry name" value="CheR_N"/>
</dbReference>
<feature type="domain" description="PAS" evidence="9">
    <location>
        <begin position="1038"/>
        <end position="1108"/>
    </location>
</feature>
<dbReference type="Gene3D" id="3.30.450.40">
    <property type="match status" value="1"/>
</dbReference>
<evidence type="ECO:0000256" key="6">
    <source>
        <dbReference type="PROSITE-ProRule" id="PRU00050"/>
    </source>
</evidence>
<evidence type="ECO:0000259" key="8">
    <source>
        <dbReference type="PROSITE" id="PS50109"/>
    </source>
</evidence>
<dbReference type="SUPFAM" id="SSF55781">
    <property type="entry name" value="GAF domain-like"/>
    <property type="match status" value="1"/>
</dbReference>
<dbReference type="Pfam" id="PF00989">
    <property type="entry name" value="PAS"/>
    <property type="match status" value="1"/>
</dbReference>
<dbReference type="GO" id="GO:0006355">
    <property type="term" value="P:regulation of DNA-templated transcription"/>
    <property type="evidence" value="ECO:0007669"/>
    <property type="project" value="InterPro"/>
</dbReference>
<dbReference type="GO" id="GO:0008757">
    <property type="term" value="F:S-adenosylmethionine-dependent methyltransferase activity"/>
    <property type="evidence" value="ECO:0007669"/>
    <property type="project" value="InterPro"/>
</dbReference>
<dbReference type="CDD" id="cd00082">
    <property type="entry name" value="HisKA"/>
    <property type="match status" value="1"/>
</dbReference>
<dbReference type="Pfam" id="PF13596">
    <property type="entry name" value="PAS_10"/>
    <property type="match status" value="1"/>
</dbReference>
<dbReference type="CDD" id="cd02440">
    <property type="entry name" value="AdoMet_MTases"/>
    <property type="match status" value="1"/>
</dbReference>
<dbReference type="InterPro" id="IPR001610">
    <property type="entry name" value="PAC"/>
</dbReference>
<dbReference type="GO" id="GO:0005737">
    <property type="term" value="C:cytoplasm"/>
    <property type="evidence" value="ECO:0007669"/>
    <property type="project" value="InterPro"/>
</dbReference>
<organism evidence="13 14">
    <name type="scientific">Chitinophaga silvisoli</name>
    <dbReference type="NCBI Taxonomy" id="2291814"/>
    <lineage>
        <taxon>Bacteria</taxon>
        <taxon>Pseudomonadati</taxon>
        <taxon>Bacteroidota</taxon>
        <taxon>Chitinophagia</taxon>
        <taxon>Chitinophagales</taxon>
        <taxon>Chitinophagaceae</taxon>
        <taxon>Chitinophaga</taxon>
    </lineage>
</organism>
<dbReference type="SUPFAM" id="SSF55785">
    <property type="entry name" value="PYP-like sensor domain (PAS domain)"/>
    <property type="match status" value="2"/>
</dbReference>
<dbReference type="OrthoDB" id="9816309at2"/>
<dbReference type="PROSITE" id="PS50123">
    <property type="entry name" value="CHER"/>
    <property type="match status" value="1"/>
</dbReference>
<dbReference type="RefSeq" id="WP_116851827.1">
    <property type="nucleotide sequence ID" value="NZ_QTJV01000001.1"/>
</dbReference>
<dbReference type="InterPro" id="IPR013767">
    <property type="entry name" value="PAS_fold"/>
</dbReference>
<dbReference type="GO" id="GO:0008984">
    <property type="term" value="F:protein-glutamate methylesterase activity"/>
    <property type="evidence" value="ECO:0007669"/>
    <property type="project" value="InterPro"/>
</dbReference>
<evidence type="ECO:0000313" key="13">
    <source>
        <dbReference type="EMBL" id="RFM36504.1"/>
    </source>
</evidence>
<comment type="caution">
    <text evidence="6">Lacks conserved residue(s) required for the propagation of feature annotation.</text>
</comment>
<dbReference type="SMART" id="SM00138">
    <property type="entry name" value="MeTrc"/>
    <property type="match status" value="1"/>
</dbReference>
<dbReference type="InterPro" id="IPR029063">
    <property type="entry name" value="SAM-dependent_MTases_sf"/>
</dbReference>
<dbReference type="SUPFAM" id="SSF52738">
    <property type="entry name" value="Methylesterase CheB, C-terminal domain"/>
    <property type="match status" value="1"/>
</dbReference>
<sequence length="1394" mass="157008">MKEEQSLPENSMLAGRPDKGDLLVVGIGASAGGVQALRIFFENVPANPGMAYVVILHLSPDYDSKLAEVIQQVTSLKVTRVEERTLVEMNHVYVVPPSQHLLMADGYILVAENANMEERRAPVDIFFRTMANSLGPRAVCVILSGTGANGSMGLRRVKESGGAVFVQNPREAEFNEMPRNAIATELVDDVLPVAEIPGKIIAYKLNIGSVEIPLDRENRAEEQQHALRKVFTHLRLRTGHDFSNYKRPTLLRRIERRINVRNLNGLKEYAVYLQHNPDEVTSLLKDLLISVTNFFRDKKAFEALENDVVSTILQSKNAEDQVRIWIAGCATGEEAYSLAILFAEKTLGVIDAPKIQIFATDIDDAAIGIAREGYYTINDAADISSERLRRFFNKEDDGYRIRREIREMILFANHNILKDPPFSHLDLVSCRNVLIYLNHTAQERVMETFHFSLKPGGFLFLGLSESAESTSDLYITSNREYHIFQSRQIKYSSYPVPESVPNFKFPEPINFSPAAPQENRSRERIGMGDLHQRLLEEYAPPSLVINEEFDILHLSERVVKYLQMTGGELSQNLLKLIRQDIRLDLRSALYQAVQRQTSVEARGLTVDINGQKESLNIHIRPVFRKGDHANGLILVIFERGANEVPDQEVIVSSDEPVARQLEDELIRLKAQLRASVEQHEFQQEELKASNEELQAMNEELRSAAEELETSKEELQSINEELRTVNQELKVKVEETTIASNNLQNLINSAEIGTIFLDRSFRVVLFTPPARTVFNLIPNDIGRPLSDITNKLSDPNIISDAVVVLDKLQTVEREVIAVDGRVFLMRLLPYRTEEDRINGVVITFVDMTQHKKAEAVLRENEVWINGQKEAFQAAMNGQPLSSSLAALVRTVVAQTKNEARDAFFRVSSDYKTLHHIVGMSEEYARDVDGFKVGADSTACGLAMHNLEPVITPDVEQEAHWIPFISLARKHGYRACWSFPLKTLGGPVVGTLAVYFPTVREPLPRELELAGIITHAAAIIISRHTELTERAQAEAALRQSEERYKAIVNQATAGICRTMLDGKLTFVNKKLCEMLGYPEGELIGKTIWDLAHPDDLEEYRKMFKRLESTAEPFGTEKRLIRYDNNAIWVNISMAPIRDFTGKPESTAAVIIDITERKQAEEALQSSEQQLKVLLRQKDDFIGVASHELKTPVTSMKVYAEIVHEKLIESGNTEDAELLGRLNTQIDRLTHLINDLLDTTRISEGRMSFTFAPMNINDVVRERVEEMSRVTSHYLDLQVGELPEVNADQERIGQVVTNLLSNAIKYSPEKSGIVIRTERVEEGIRVSVKDMGLGIPVGEQQKIFDRFYRVTTSNLDTYPGVGLGLYISAQIINRHQGSIAVQSEEGRGSTFSFILPV</sequence>
<keyword evidence="7" id="KW-0175">Coiled coil</keyword>
<dbReference type="Pfam" id="PF02518">
    <property type="entry name" value="HATPase_c"/>
    <property type="match status" value="1"/>
</dbReference>
<dbReference type="InterPro" id="IPR035909">
    <property type="entry name" value="CheB_C"/>
</dbReference>
<dbReference type="Pfam" id="PF03705">
    <property type="entry name" value="CheR_N"/>
    <property type="match status" value="1"/>
</dbReference>
<dbReference type="PANTHER" id="PTHR24422:SF27">
    <property type="entry name" value="PROTEIN-GLUTAMATE O-METHYLTRANSFERASE"/>
    <property type="match status" value="1"/>
</dbReference>
<reference evidence="13 14" key="1">
    <citation type="submission" date="2018-08" db="EMBL/GenBank/DDBJ databases">
        <title>Chitinophaga sp. K20C18050901, a novel bacterium isolated from forest soil.</title>
        <authorList>
            <person name="Wang C."/>
        </authorList>
    </citation>
    <scope>NUCLEOTIDE SEQUENCE [LARGE SCALE GENOMIC DNA]</scope>
    <source>
        <strain evidence="13 14">K20C18050901</strain>
    </source>
</reference>
<dbReference type="EC" id="2.7.13.3" evidence="2"/>
<dbReference type="InterPro" id="IPR029016">
    <property type="entry name" value="GAF-like_dom_sf"/>
</dbReference>
<comment type="catalytic activity">
    <reaction evidence="1">
        <text>ATP + protein L-histidine = ADP + protein N-phospho-L-histidine.</text>
        <dbReference type="EC" id="2.7.13.3"/>
    </reaction>
</comment>
<dbReference type="Gene3D" id="3.40.50.180">
    <property type="entry name" value="Methylesterase CheB, C-terminal domain"/>
    <property type="match status" value="1"/>
</dbReference>
<dbReference type="SMART" id="SM00086">
    <property type="entry name" value="PAC"/>
    <property type="match status" value="2"/>
</dbReference>
<evidence type="ECO:0000259" key="9">
    <source>
        <dbReference type="PROSITE" id="PS50112"/>
    </source>
</evidence>
<feature type="domain" description="PAC" evidence="10">
    <location>
        <begin position="1111"/>
        <end position="1163"/>
    </location>
</feature>
<accession>A0A3E1P8M5</accession>
<dbReference type="EMBL" id="QTJV01000001">
    <property type="protein sequence ID" value="RFM36504.1"/>
    <property type="molecule type" value="Genomic_DNA"/>
</dbReference>
<keyword evidence="14" id="KW-1185">Reference proteome</keyword>
<dbReference type="Gene3D" id="3.30.450.20">
    <property type="entry name" value="PAS domain"/>
    <property type="match status" value="2"/>
</dbReference>
<dbReference type="GO" id="GO:0006935">
    <property type="term" value="P:chemotaxis"/>
    <property type="evidence" value="ECO:0007669"/>
    <property type="project" value="InterPro"/>
</dbReference>
<evidence type="ECO:0000259" key="12">
    <source>
        <dbReference type="PROSITE" id="PS50123"/>
    </source>
</evidence>
<dbReference type="InterPro" id="IPR022642">
    <property type="entry name" value="CheR_C"/>
</dbReference>
<dbReference type="SMART" id="SM00091">
    <property type="entry name" value="PAS"/>
    <property type="match status" value="3"/>
</dbReference>
<comment type="caution">
    <text evidence="13">The sequence shown here is derived from an EMBL/GenBank/DDBJ whole genome shotgun (WGS) entry which is preliminary data.</text>
</comment>
<dbReference type="Gene3D" id="1.10.287.130">
    <property type="match status" value="1"/>
</dbReference>